<evidence type="ECO:0000256" key="7">
    <source>
        <dbReference type="SAM" id="Phobius"/>
    </source>
</evidence>
<feature type="transmembrane region" description="Helical" evidence="7">
    <location>
        <begin position="12"/>
        <end position="32"/>
    </location>
</feature>
<evidence type="ECO:0000256" key="1">
    <source>
        <dbReference type="ARBA" id="ARBA00004651"/>
    </source>
</evidence>
<sequence>MSVQNYLLDTYPRYAASVTAALTVLRSLLGALLPLGGLQMYDTLGLGWGNSLLAFVSLALVPIPLLFFTFGKAMMQTRGSIIAIALVPFTILALRAIFGGSAGLFSDSSSPAAVTPTHIPSCIIAPEAGEEREVYDMATSMALGDIATSLLCQKDLELVSCTTLQSLWAGYGHVCAVEATRRERESHNQAERVSLSLILKYISPPPSVNVSDEGHLRKVLSYQVEQHFYTHLAPLLPESVAVAECIASINDGKTTALVLKDLKSWAAGLRPSLTFPVSLEKRGELNSAQTYAALDWLAGFHGHFWGKVAGLPRDQMVRPPLEEVERQRQKVADGDGHAQGTRFHVEGVWLNGGYTYLATRRNEYANLARDGDDEWSEVLCTPSSDGGSSLAERVAAFLAPVSDSSVASSISKYETLIHGDVKSENMFASASGNQVAFVDFQYVGLGLGVCDLAKLFTCSVPLPVLLGGEGGLLQGEVDMLPGEKELLLYYTSRLETVAGKEYPWDVFVKHWEAALVDWLRFQASWGFWGNTEWLEARVRYIANNRI</sequence>
<evidence type="ECO:0000313" key="9">
    <source>
        <dbReference type="EMBL" id="KAK9769268.1"/>
    </source>
</evidence>
<comment type="subcellular location">
    <subcellularLocation>
        <location evidence="1">Cell membrane</location>
        <topology evidence="1">Multi-pass membrane protein</topology>
    </subcellularLocation>
</comment>
<keyword evidence="10" id="KW-1185">Reference proteome</keyword>
<feature type="transmembrane region" description="Helical" evidence="7">
    <location>
        <begin position="82"/>
        <end position="105"/>
    </location>
</feature>
<keyword evidence="3" id="KW-1003">Cell membrane</keyword>
<keyword evidence="2" id="KW-0813">Transport</keyword>
<evidence type="ECO:0000259" key="8">
    <source>
        <dbReference type="Pfam" id="PF01636"/>
    </source>
</evidence>
<dbReference type="Pfam" id="PF01636">
    <property type="entry name" value="APH"/>
    <property type="match status" value="1"/>
</dbReference>
<keyword evidence="6 7" id="KW-0472">Membrane</keyword>
<dbReference type="Gene3D" id="3.90.1200.10">
    <property type="match status" value="1"/>
</dbReference>
<dbReference type="Proteomes" id="UP001465668">
    <property type="component" value="Unassembled WGS sequence"/>
</dbReference>
<feature type="domain" description="Aminoglycoside phosphotransferase" evidence="8">
    <location>
        <begin position="377"/>
        <end position="456"/>
    </location>
</feature>
<evidence type="ECO:0000256" key="6">
    <source>
        <dbReference type="ARBA" id="ARBA00023136"/>
    </source>
</evidence>
<accession>A0ABR2X657</accession>
<reference evidence="9 10" key="1">
    <citation type="submission" date="2024-02" db="EMBL/GenBank/DDBJ databases">
        <title>First draft genome assembly of two strains of Seiridium cardinale.</title>
        <authorList>
            <person name="Emiliani G."/>
            <person name="Scali E."/>
        </authorList>
    </citation>
    <scope>NUCLEOTIDE SEQUENCE [LARGE SCALE GENOMIC DNA]</scope>
    <source>
        <strain evidence="9 10">BM-138-000479</strain>
    </source>
</reference>
<feature type="transmembrane region" description="Helical" evidence="7">
    <location>
        <begin position="52"/>
        <end position="70"/>
    </location>
</feature>
<comment type="caution">
    <text evidence="9">The sequence shown here is derived from an EMBL/GenBank/DDBJ whole genome shotgun (WGS) entry which is preliminary data.</text>
</comment>
<dbReference type="InterPro" id="IPR002575">
    <property type="entry name" value="Aminoglycoside_PTrfase"/>
</dbReference>
<dbReference type="PANTHER" id="PTHR23502">
    <property type="entry name" value="MAJOR FACILITATOR SUPERFAMILY"/>
    <property type="match status" value="1"/>
</dbReference>
<protein>
    <recommendedName>
        <fullName evidence="8">Aminoglycoside phosphotransferase domain-containing protein</fullName>
    </recommendedName>
</protein>
<gene>
    <name evidence="9" type="ORF">SCAR479_14061</name>
</gene>
<proteinExistence type="predicted"/>
<keyword evidence="5 7" id="KW-1133">Transmembrane helix</keyword>
<evidence type="ECO:0000256" key="2">
    <source>
        <dbReference type="ARBA" id="ARBA00022448"/>
    </source>
</evidence>
<evidence type="ECO:0000256" key="5">
    <source>
        <dbReference type="ARBA" id="ARBA00022989"/>
    </source>
</evidence>
<evidence type="ECO:0000313" key="10">
    <source>
        <dbReference type="Proteomes" id="UP001465668"/>
    </source>
</evidence>
<evidence type="ECO:0000256" key="4">
    <source>
        <dbReference type="ARBA" id="ARBA00022692"/>
    </source>
</evidence>
<dbReference type="SUPFAM" id="SSF56112">
    <property type="entry name" value="Protein kinase-like (PK-like)"/>
    <property type="match status" value="1"/>
</dbReference>
<dbReference type="EMBL" id="JARVKM010000146">
    <property type="protein sequence ID" value="KAK9769268.1"/>
    <property type="molecule type" value="Genomic_DNA"/>
</dbReference>
<evidence type="ECO:0000256" key="3">
    <source>
        <dbReference type="ARBA" id="ARBA00022475"/>
    </source>
</evidence>
<name>A0ABR2X657_9PEZI</name>
<dbReference type="PANTHER" id="PTHR23502:SF186">
    <property type="entry name" value="MAJOR FACILITATOR SUPERFAMILY (MFS) PROFILE DOMAIN-CONTAINING PROTEIN"/>
    <property type="match status" value="1"/>
</dbReference>
<organism evidence="9 10">
    <name type="scientific">Seiridium cardinale</name>
    <dbReference type="NCBI Taxonomy" id="138064"/>
    <lineage>
        <taxon>Eukaryota</taxon>
        <taxon>Fungi</taxon>
        <taxon>Dikarya</taxon>
        <taxon>Ascomycota</taxon>
        <taxon>Pezizomycotina</taxon>
        <taxon>Sordariomycetes</taxon>
        <taxon>Xylariomycetidae</taxon>
        <taxon>Amphisphaeriales</taxon>
        <taxon>Sporocadaceae</taxon>
        <taxon>Seiridium</taxon>
    </lineage>
</organism>
<keyword evidence="4 7" id="KW-0812">Transmembrane</keyword>
<dbReference type="InterPro" id="IPR011009">
    <property type="entry name" value="Kinase-like_dom_sf"/>
</dbReference>